<comment type="caution">
    <text evidence="2">The sequence shown here is derived from an EMBL/GenBank/DDBJ whole genome shotgun (WGS) entry which is preliminary data.</text>
</comment>
<dbReference type="AlphaFoldDB" id="A0A645CEI4"/>
<evidence type="ECO:0000313" key="2">
    <source>
        <dbReference type="EMBL" id="MPM75315.1"/>
    </source>
</evidence>
<dbReference type="SUPFAM" id="SSF52540">
    <property type="entry name" value="P-loop containing nucleoside triphosphate hydrolases"/>
    <property type="match status" value="1"/>
</dbReference>
<sequence length="185" mass="20976">MPVLPKLVKDTSSSTLSAQLNYWLSYILDIEFEISTELRTEQDVQTTYKSDGISGLSPSLLGAGVGYLTKILILCLRAKKDDVLLLENPEIHLHPAAQSRLGEFFAFVANAGIQLFIETHCDHLINRVRYEVYKKRLDSKSVSILYKEKIRSLFLQISIQENGKYDQEFPSGFFDATLGELIEIE</sequence>
<dbReference type="Gene3D" id="3.40.50.300">
    <property type="entry name" value="P-loop containing nucleotide triphosphate hydrolases"/>
    <property type="match status" value="1"/>
</dbReference>
<accession>A0A645CEI4</accession>
<gene>
    <name evidence="2" type="ORF">SDC9_122307</name>
</gene>
<dbReference type="EMBL" id="VSSQ01026546">
    <property type="protein sequence ID" value="MPM75315.1"/>
    <property type="molecule type" value="Genomic_DNA"/>
</dbReference>
<protein>
    <recommendedName>
        <fullName evidence="1">ATPase AAA-type core domain-containing protein</fullName>
    </recommendedName>
</protein>
<dbReference type="InterPro" id="IPR051396">
    <property type="entry name" value="Bact_Antivir_Def_Nuclease"/>
</dbReference>
<dbReference type="PANTHER" id="PTHR43581">
    <property type="entry name" value="ATP/GTP PHOSPHATASE"/>
    <property type="match status" value="1"/>
</dbReference>
<evidence type="ECO:0000259" key="1">
    <source>
        <dbReference type="Pfam" id="PF13304"/>
    </source>
</evidence>
<dbReference type="InterPro" id="IPR027417">
    <property type="entry name" value="P-loop_NTPase"/>
</dbReference>
<dbReference type="GO" id="GO:0016887">
    <property type="term" value="F:ATP hydrolysis activity"/>
    <property type="evidence" value="ECO:0007669"/>
    <property type="project" value="InterPro"/>
</dbReference>
<reference evidence="2" key="1">
    <citation type="submission" date="2019-08" db="EMBL/GenBank/DDBJ databases">
        <authorList>
            <person name="Kucharzyk K."/>
            <person name="Murdoch R.W."/>
            <person name="Higgins S."/>
            <person name="Loffler F."/>
        </authorList>
    </citation>
    <scope>NUCLEOTIDE SEQUENCE</scope>
</reference>
<name>A0A645CEI4_9ZZZZ</name>
<organism evidence="2">
    <name type="scientific">bioreactor metagenome</name>
    <dbReference type="NCBI Taxonomy" id="1076179"/>
    <lineage>
        <taxon>unclassified sequences</taxon>
        <taxon>metagenomes</taxon>
        <taxon>ecological metagenomes</taxon>
    </lineage>
</organism>
<proteinExistence type="predicted"/>
<dbReference type="PANTHER" id="PTHR43581:SF4">
    <property type="entry name" value="ATP_GTP PHOSPHATASE"/>
    <property type="match status" value="1"/>
</dbReference>
<dbReference type="Pfam" id="PF13304">
    <property type="entry name" value="AAA_21"/>
    <property type="match status" value="1"/>
</dbReference>
<feature type="domain" description="ATPase AAA-type core" evidence="1">
    <location>
        <begin position="35"/>
        <end position="125"/>
    </location>
</feature>
<dbReference type="GO" id="GO:0005524">
    <property type="term" value="F:ATP binding"/>
    <property type="evidence" value="ECO:0007669"/>
    <property type="project" value="InterPro"/>
</dbReference>
<dbReference type="InterPro" id="IPR003959">
    <property type="entry name" value="ATPase_AAA_core"/>
</dbReference>